<feature type="binding site" evidence="1">
    <location>
        <begin position="708"/>
        <end position="715"/>
    </location>
    <ligand>
        <name>ATP</name>
        <dbReference type="ChEBI" id="CHEBI:30616"/>
    </ligand>
</feature>
<dbReference type="InterPro" id="IPR036961">
    <property type="entry name" value="Kinesin_motor_dom_sf"/>
</dbReference>
<feature type="coiled-coil region" evidence="2">
    <location>
        <begin position="64"/>
        <end position="264"/>
    </location>
</feature>
<keyword evidence="1" id="KW-0067">ATP-binding</keyword>
<gene>
    <name evidence="4" type="ORF">ALAG00032_LOCUS15380</name>
</gene>
<proteinExistence type="inferred from homology"/>
<dbReference type="GO" id="GO:0003777">
    <property type="term" value="F:microtubule motor activity"/>
    <property type="evidence" value="ECO:0007669"/>
    <property type="project" value="InterPro"/>
</dbReference>
<dbReference type="InterPro" id="IPR027417">
    <property type="entry name" value="P-loop_NTPase"/>
</dbReference>
<feature type="coiled-coil region" evidence="2">
    <location>
        <begin position="473"/>
        <end position="507"/>
    </location>
</feature>
<sequence length="972" mass="108122">MRDQAGTRWDFKAKCKAREEKIVELRGIILKLRGQQDSATALFGEVEQTLLRDCRSEASKARAAERALIDGSGLRDKLEKLESERDQARAEAESLRLKLSLAQSTAAQATARVNETKEGLEAAGRERDEARNEARRLAEARARTQAFEEATDATRLEDRESALAKMTQERDELNVRFEIVKSELAASSERIRTLTEITNTTKEEAQRNTQALEAQLKQAMTEIDEQRSRVCRAEGEAKIASQHYEDARAELRALHEESAATRADAEGCARRASAVSRDADRLKLQAEAEISTAKAATIEAENRATNAQALARELESEARELRFQAEAFEKKFNEATNKTHQLESELEIIRTEFNDFKSRSDSSGAMTEARLAELRARAEAADANRDRVYEQLALADKRATEQTERAAEATAQANTQRELTAQANEALKYAQLELNESRERESKARCQADLDRGLLLAAQDREHSERRERTAALAQLLALQERAKHDADNFQQQLDASDDARNAAEAAYQALLVRLRFDLDNAEALASRRAAEIQAFHLEAKHASDLELSQARGEIDDLRRRLERSERHVQESEQGAEVKLLDLQTRLREAEDARRQLHNTIQELRGNIRVFARVRPFLPSDNENHITKATPIQLGADGASVTLIDGPITNNDSTNDDVPFAGRKPTSHRFAYDKVFGPSDGQEAVFIEVANFVQSALDGYQVCLFAYGQTGSGKTHTMQGDGHGPMRGIIPRTMDQVAAYLADKRERGWRYELTVTYVEIYNDTVRDLLVRPETDTESKRKAANLEVRRDPKSGRTYADGATAIPVDPVADADTVQRLLDLAARTRNVASTEMNAVSSRSHAVFTLHLNGVHTDQGLALRGALHLVDLAGSERLNRSNAVGQRMKEATHINKSLSALGSVFNALATKQKHVPFRDSKLTFLLQNALVTGKSLVIVNLSPTATSTKESLQTLSFGQRLSAIELGSAQRSIQDC</sequence>
<evidence type="ECO:0000259" key="3">
    <source>
        <dbReference type="PROSITE" id="PS50067"/>
    </source>
</evidence>
<dbReference type="PROSITE" id="PS50067">
    <property type="entry name" value="KINESIN_MOTOR_2"/>
    <property type="match status" value="1"/>
</dbReference>
<evidence type="ECO:0000313" key="4">
    <source>
        <dbReference type="EMBL" id="CAE0374576.1"/>
    </source>
</evidence>
<keyword evidence="1" id="KW-0505">Motor protein</keyword>
<keyword evidence="2" id="KW-0175">Coiled coil</keyword>
<accession>A0A7S3NRF8</accession>
<dbReference type="GO" id="GO:0005524">
    <property type="term" value="F:ATP binding"/>
    <property type="evidence" value="ECO:0007669"/>
    <property type="project" value="UniProtKB-UniRule"/>
</dbReference>
<dbReference type="Gene3D" id="3.40.850.10">
    <property type="entry name" value="Kinesin motor domain"/>
    <property type="match status" value="1"/>
</dbReference>
<dbReference type="InterPro" id="IPR001752">
    <property type="entry name" value="Kinesin_motor_dom"/>
</dbReference>
<name>A0A7S3NRF8_9STRA</name>
<feature type="coiled-coil region" evidence="2">
    <location>
        <begin position="548"/>
        <end position="607"/>
    </location>
</feature>
<dbReference type="EMBL" id="HBIJ01023332">
    <property type="protein sequence ID" value="CAE0374576.1"/>
    <property type="molecule type" value="Transcribed_RNA"/>
</dbReference>
<evidence type="ECO:0000256" key="1">
    <source>
        <dbReference type="PROSITE-ProRule" id="PRU00283"/>
    </source>
</evidence>
<comment type="similarity">
    <text evidence="1">Belongs to the TRAFAC class myosin-kinesin ATPase superfamily. Kinesin family.</text>
</comment>
<keyword evidence="1" id="KW-0547">Nucleotide-binding</keyword>
<protein>
    <recommendedName>
        <fullName evidence="3">Kinesin motor domain-containing protein</fullName>
    </recommendedName>
</protein>
<organism evidence="4">
    <name type="scientific">Aureoumbra lagunensis</name>
    <dbReference type="NCBI Taxonomy" id="44058"/>
    <lineage>
        <taxon>Eukaryota</taxon>
        <taxon>Sar</taxon>
        <taxon>Stramenopiles</taxon>
        <taxon>Ochrophyta</taxon>
        <taxon>Pelagophyceae</taxon>
        <taxon>Pelagomonadales</taxon>
        <taxon>Aureoumbra</taxon>
    </lineage>
</organism>
<dbReference type="Pfam" id="PF00225">
    <property type="entry name" value="Kinesin"/>
    <property type="match status" value="1"/>
</dbReference>
<feature type="coiled-coil region" evidence="2">
    <location>
        <begin position="297"/>
        <end position="391"/>
    </location>
</feature>
<dbReference type="PANTHER" id="PTHR47972">
    <property type="entry name" value="KINESIN-LIKE PROTEIN KLP-3"/>
    <property type="match status" value="1"/>
</dbReference>
<dbReference type="InterPro" id="IPR027640">
    <property type="entry name" value="Kinesin-like_fam"/>
</dbReference>
<dbReference type="GO" id="GO:0007018">
    <property type="term" value="P:microtubule-based movement"/>
    <property type="evidence" value="ECO:0007669"/>
    <property type="project" value="InterPro"/>
</dbReference>
<dbReference type="AlphaFoldDB" id="A0A7S3NRF8"/>
<dbReference type="GO" id="GO:0008017">
    <property type="term" value="F:microtubule binding"/>
    <property type="evidence" value="ECO:0007669"/>
    <property type="project" value="InterPro"/>
</dbReference>
<evidence type="ECO:0000256" key="2">
    <source>
        <dbReference type="SAM" id="Coils"/>
    </source>
</evidence>
<reference evidence="4" key="1">
    <citation type="submission" date="2021-01" db="EMBL/GenBank/DDBJ databases">
        <authorList>
            <person name="Corre E."/>
            <person name="Pelletier E."/>
            <person name="Niang G."/>
            <person name="Scheremetjew M."/>
            <person name="Finn R."/>
            <person name="Kale V."/>
            <person name="Holt S."/>
            <person name="Cochrane G."/>
            <person name="Meng A."/>
            <person name="Brown T."/>
            <person name="Cohen L."/>
        </authorList>
    </citation>
    <scope>NUCLEOTIDE SEQUENCE</scope>
    <source>
        <strain evidence="4">CCMP1510</strain>
    </source>
</reference>
<feature type="domain" description="Kinesin motor" evidence="3">
    <location>
        <begin position="607"/>
        <end position="960"/>
    </location>
</feature>
<dbReference type="SMART" id="SM00129">
    <property type="entry name" value="KISc"/>
    <property type="match status" value="1"/>
</dbReference>
<dbReference type="SUPFAM" id="SSF52540">
    <property type="entry name" value="P-loop containing nucleoside triphosphate hydrolases"/>
    <property type="match status" value="1"/>
</dbReference>
<dbReference type="PRINTS" id="PR00380">
    <property type="entry name" value="KINESINHEAVY"/>
</dbReference>